<sequence>MSYRLLVVEDEKWVRTALRKVIGKVDLPVHVEHEAANGMEALDWLRAHDADLVLTDIRMPVMDGLTLLEELGASECGADAVIVSGHDDFQYAQQAMRKGAFDYLLKPVEKEELEACLSGWIAKRQQAGRSGGTAAPETVDVRELSPVEQIIHYIKSNREYDLSSAEAADRVHLNPSYFSKLFRQTTGMTFTDYVTSMRMQEAAGLLQRTSLRVTEIAERLRFKDPAYFANTFKKTIGHSPSEYRKHHRHSL</sequence>
<dbReference type="SMART" id="SM00448">
    <property type="entry name" value="REC"/>
    <property type="match status" value="1"/>
</dbReference>
<evidence type="ECO:0000256" key="1">
    <source>
        <dbReference type="ARBA" id="ARBA00023015"/>
    </source>
</evidence>
<dbReference type="PANTHER" id="PTHR43280:SF10">
    <property type="entry name" value="REGULATORY PROTEIN POCR"/>
    <property type="match status" value="1"/>
</dbReference>
<dbReference type="InterPro" id="IPR018062">
    <property type="entry name" value="HTH_AraC-typ_CS"/>
</dbReference>
<dbReference type="GO" id="GO:0043565">
    <property type="term" value="F:sequence-specific DNA binding"/>
    <property type="evidence" value="ECO:0007669"/>
    <property type="project" value="InterPro"/>
</dbReference>
<organism evidence="7 8">
    <name type="scientific">Paenibacillus soyae</name>
    <dbReference type="NCBI Taxonomy" id="2969249"/>
    <lineage>
        <taxon>Bacteria</taxon>
        <taxon>Bacillati</taxon>
        <taxon>Bacillota</taxon>
        <taxon>Bacilli</taxon>
        <taxon>Bacillales</taxon>
        <taxon>Paenibacillaceae</taxon>
        <taxon>Paenibacillus</taxon>
    </lineage>
</organism>
<dbReference type="Proteomes" id="UP001141950">
    <property type="component" value="Unassembled WGS sequence"/>
</dbReference>
<dbReference type="EMBL" id="JANIPJ010000031">
    <property type="protein sequence ID" value="MCR2807712.1"/>
    <property type="molecule type" value="Genomic_DNA"/>
</dbReference>
<dbReference type="PRINTS" id="PR00032">
    <property type="entry name" value="HTHARAC"/>
</dbReference>
<dbReference type="CDD" id="cd17536">
    <property type="entry name" value="REC_YesN-like"/>
    <property type="match status" value="1"/>
</dbReference>
<dbReference type="Pfam" id="PF00072">
    <property type="entry name" value="Response_reg"/>
    <property type="match status" value="1"/>
</dbReference>
<dbReference type="AlphaFoldDB" id="A0A9X2SE13"/>
<dbReference type="SUPFAM" id="SSF52172">
    <property type="entry name" value="CheY-like"/>
    <property type="match status" value="1"/>
</dbReference>
<name>A0A9X2SE13_9BACL</name>
<keyword evidence="3" id="KW-0804">Transcription</keyword>
<dbReference type="PANTHER" id="PTHR43280">
    <property type="entry name" value="ARAC-FAMILY TRANSCRIPTIONAL REGULATOR"/>
    <property type="match status" value="1"/>
</dbReference>
<dbReference type="SMART" id="SM00342">
    <property type="entry name" value="HTH_ARAC"/>
    <property type="match status" value="1"/>
</dbReference>
<keyword evidence="4" id="KW-0597">Phosphoprotein</keyword>
<dbReference type="PROSITE" id="PS01124">
    <property type="entry name" value="HTH_ARAC_FAMILY_2"/>
    <property type="match status" value="1"/>
</dbReference>
<evidence type="ECO:0000256" key="3">
    <source>
        <dbReference type="ARBA" id="ARBA00023163"/>
    </source>
</evidence>
<dbReference type="InterPro" id="IPR001789">
    <property type="entry name" value="Sig_transdc_resp-reg_receiver"/>
</dbReference>
<dbReference type="SUPFAM" id="SSF46689">
    <property type="entry name" value="Homeodomain-like"/>
    <property type="match status" value="2"/>
</dbReference>
<keyword evidence="2" id="KW-0238">DNA-binding</keyword>
<dbReference type="PROSITE" id="PS50110">
    <property type="entry name" value="RESPONSE_REGULATORY"/>
    <property type="match status" value="1"/>
</dbReference>
<proteinExistence type="predicted"/>
<evidence type="ECO:0000256" key="2">
    <source>
        <dbReference type="ARBA" id="ARBA00023125"/>
    </source>
</evidence>
<reference evidence="7" key="1">
    <citation type="submission" date="2022-08" db="EMBL/GenBank/DDBJ databases">
        <title>The genomic sequence of strain Paenibacillus sp. SCIV0701.</title>
        <authorList>
            <person name="Zhao H."/>
        </authorList>
    </citation>
    <scope>NUCLEOTIDE SEQUENCE</scope>
    <source>
        <strain evidence="7">SCIV0701</strain>
    </source>
</reference>
<evidence type="ECO:0000259" key="5">
    <source>
        <dbReference type="PROSITE" id="PS01124"/>
    </source>
</evidence>
<comment type="caution">
    <text evidence="7">The sequence shown here is derived from an EMBL/GenBank/DDBJ whole genome shotgun (WGS) entry which is preliminary data.</text>
</comment>
<dbReference type="InterPro" id="IPR020449">
    <property type="entry name" value="Tscrpt_reg_AraC-type_HTH"/>
</dbReference>
<keyword evidence="8" id="KW-1185">Reference proteome</keyword>
<evidence type="ECO:0000313" key="7">
    <source>
        <dbReference type="EMBL" id="MCR2807712.1"/>
    </source>
</evidence>
<dbReference type="Gene3D" id="3.40.50.2300">
    <property type="match status" value="1"/>
</dbReference>
<dbReference type="Pfam" id="PF12833">
    <property type="entry name" value="HTH_18"/>
    <property type="match status" value="1"/>
</dbReference>
<accession>A0A9X2SE13</accession>
<protein>
    <submittedName>
        <fullName evidence="7">Response regulator</fullName>
    </submittedName>
</protein>
<dbReference type="InterPro" id="IPR009057">
    <property type="entry name" value="Homeodomain-like_sf"/>
</dbReference>
<feature type="domain" description="HTH araC/xylS-type" evidence="5">
    <location>
        <begin position="148"/>
        <end position="246"/>
    </location>
</feature>
<dbReference type="GO" id="GO:0000160">
    <property type="term" value="P:phosphorelay signal transduction system"/>
    <property type="evidence" value="ECO:0007669"/>
    <property type="project" value="InterPro"/>
</dbReference>
<evidence type="ECO:0000259" key="6">
    <source>
        <dbReference type="PROSITE" id="PS50110"/>
    </source>
</evidence>
<dbReference type="PROSITE" id="PS00041">
    <property type="entry name" value="HTH_ARAC_FAMILY_1"/>
    <property type="match status" value="1"/>
</dbReference>
<dbReference type="InterPro" id="IPR011006">
    <property type="entry name" value="CheY-like_superfamily"/>
</dbReference>
<evidence type="ECO:0000313" key="8">
    <source>
        <dbReference type="Proteomes" id="UP001141950"/>
    </source>
</evidence>
<dbReference type="GO" id="GO:0003700">
    <property type="term" value="F:DNA-binding transcription factor activity"/>
    <property type="evidence" value="ECO:0007669"/>
    <property type="project" value="InterPro"/>
</dbReference>
<dbReference type="Gene3D" id="1.10.10.60">
    <property type="entry name" value="Homeodomain-like"/>
    <property type="match status" value="2"/>
</dbReference>
<dbReference type="RefSeq" id="WP_257452433.1">
    <property type="nucleotide sequence ID" value="NZ_JANIPJ010000031.1"/>
</dbReference>
<dbReference type="InterPro" id="IPR018060">
    <property type="entry name" value="HTH_AraC"/>
</dbReference>
<evidence type="ECO:0000256" key="4">
    <source>
        <dbReference type="PROSITE-ProRule" id="PRU00169"/>
    </source>
</evidence>
<keyword evidence="1" id="KW-0805">Transcription regulation</keyword>
<gene>
    <name evidence="7" type="ORF">NQZ67_27855</name>
</gene>
<feature type="domain" description="Response regulatory" evidence="6">
    <location>
        <begin position="4"/>
        <end position="121"/>
    </location>
</feature>
<feature type="modified residue" description="4-aspartylphosphate" evidence="4">
    <location>
        <position position="56"/>
    </location>
</feature>